<dbReference type="Pfam" id="PF13416">
    <property type="entry name" value="SBP_bac_8"/>
    <property type="match status" value="1"/>
</dbReference>
<accession>A0ABX0V031</accession>
<keyword evidence="5" id="KW-1185">Reference proteome</keyword>
<feature type="signal peptide" evidence="3">
    <location>
        <begin position="1"/>
        <end position="26"/>
    </location>
</feature>
<dbReference type="PANTHER" id="PTHR30006">
    <property type="entry name" value="THIAMINE-BINDING PERIPLASMIC PROTEIN-RELATED"/>
    <property type="match status" value="1"/>
</dbReference>
<comment type="caution">
    <text evidence="4">The sequence shown here is derived from an EMBL/GenBank/DDBJ whole genome shotgun (WGS) entry which is preliminary data.</text>
</comment>
<dbReference type="EMBL" id="JAASQI010000002">
    <property type="protein sequence ID" value="NIJ57495.1"/>
    <property type="molecule type" value="Genomic_DNA"/>
</dbReference>
<sequence>MKYFTSYKVSIAASLLVLAMAGAAKAQDELGGAALIEAARKEGKLVLYTSNQIEAEQELVKEFNKRFPDIRVEIVRAPGSRLATRIATELSANQLSADVIDMSDRGLVAEIKDAFADYAPPNAADYPDAVKSIPNLWPKSTWGFVLAHNVAIVPEGPSSWADLLKPEYKGKVGLVVANSGGSTWTTAMFQRKELGDDFWQKLAGNGVTVYPSGSPLASALVRGEVAVGAAQSNSVIPLARDGAPVSVSFPQEGIPITPSAAGLTKTARNPNAGKLYLNWSLSAEGQQAWVKGQGGFSTLPQAGLPDGAQEGAVRLWLPDPIEYQSVRNAWIAEWNTIYNVQ</sequence>
<keyword evidence="2" id="KW-0574">Periplasm</keyword>
<feature type="chain" id="PRO_5046796407" evidence="3">
    <location>
        <begin position="27"/>
        <end position="341"/>
    </location>
</feature>
<dbReference type="SUPFAM" id="SSF53850">
    <property type="entry name" value="Periplasmic binding protein-like II"/>
    <property type="match status" value="1"/>
</dbReference>
<dbReference type="Gene3D" id="3.40.190.10">
    <property type="entry name" value="Periplasmic binding protein-like II"/>
    <property type="match status" value="2"/>
</dbReference>
<evidence type="ECO:0000256" key="2">
    <source>
        <dbReference type="ARBA" id="ARBA00022764"/>
    </source>
</evidence>
<reference evidence="4 5" key="1">
    <citation type="submission" date="2020-03" db="EMBL/GenBank/DDBJ databases">
        <title>Genomic Encyclopedia of Type Strains, Phase IV (KMG-IV): sequencing the most valuable type-strain genomes for metagenomic binning, comparative biology and taxonomic classification.</title>
        <authorList>
            <person name="Goeker M."/>
        </authorList>
    </citation>
    <scope>NUCLEOTIDE SEQUENCE [LARGE SCALE GENOMIC DNA]</scope>
    <source>
        <strain evidence="4 5">DSM 103870</strain>
    </source>
</reference>
<evidence type="ECO:0000313" key="5">
    <source>
        <dbReference type="Proteomes" id="UP001429580"/>
    </source>
</evidence>
<evidence type="ECO:0000256" key="1">
    <source>
        <dbReference type="ARBA" id="ARBA00022729"/>
    </source>
</evidence>
<dbReference type="InterPro" id="IPR006059">
    <property type="entry name" value="SBP"/>
</dbReference>
<organism evidence="4 5">
    <name type="scientific">Pseudochelatococcus lubricantis</name>
    <dbReference type="NCBI Taxonomy" id="1538102"/>
    <lineage>
        <taxon>Bacteria</taxon>
        <taxon>Pseudomonadati</taxon>
        <taxon>Pseudomonadota</taxon>
        <taxon>Alphaproteobacteria</taxon>
        <taxon>Hyphomicrobiales</taxon>
        <taxon>Chelatococcaceae</taxon>
        <taxon>Pseudochelatococcus</taxon>
    </lineage>
</organism>
<evidence type="ECO:0000313" key="4">
    <source>
        <dbReference type="EMBL" id="NIJ57495.1"/>
    </source>
</evidence>
<dbReference type="RefSeq" id="WP_166950063.1">
    <property type="nucleotide sequence ID" value="NZ_JAASQI010000002.1"/>
</dbReference>
<evidence type="ECO:0000256" key="3">
    <source>
        <dbReference type="SAM" id="SignalP"/>
    </source>
</evidence>
<dbReference type="PANTHER" id="PTHR30006:SF2">
    <property type="entry name" value="ABC TRANSPORTER SUBSTRATE-BINDING PROTEIN"/>
    <property type="match status" value="1"/>
</dbReference>
<name>A0ABX0V031_9HYPH</name>
<proteinExistence type="predicted"/>
<gene>
    <name evidence="4" type="ORF">FHS82_001321</name>
</gene>
<protein>
    <submittedName>
        <fullName evidence="4">Iron(III) transport system substrate-binding protein</fullName>
    </submittedName>
</protein>
<dbReference type="Proteomes" id="UP001429580">
    <property type="component" value="Unassembled WGS sequence"/>
</dbReference>
<keyword evidence="1 3" id="KW-0732">Signal</keyword>